<evidence type="ECO:0000313" key="2">
    <source>
        <dbReference type="Proteomes" id="UP000265703"/>
    </source>
</evidence>
<name>A0A397SRG8_9GLOM</name>
<keyword evidence="2" id="KW-1185">Reference proteome</keyword>
<dbReference type="OrthoDB" id="2447291at2759"/>
<protein>
    <submittedName>
        <fullName evidence="1">Uncharacterized protein</fullName>
    </submittedName>
</protein>
<proteinExistence type="predicted"/>
<gene>
    <name evidence="1" type="ORF">C1645_782181</name>
</gene>
<comment type="caution">
    <text evidence="1">The sequence shown here is derived from an EMBL/GenBank/DDBJ whole genome shotgun (WGS) entry which is preliminary data.</text>
</comment>
<accession>A0A397SRG8</accession>
<dbReference type="Proteomes" id="UP000265703">
    <property type="component" value="Unassembled WGS sequence"/>
</dbReference>
<organism evidence="1 2">
    <name type="scientific">Glomus cerebriforme</name>
    <dbReference type="NCBI Taxonomy" id="658196"/>
    <lineage>
        <taxon>Eukaryota</taxon>
        <taxon>Fungi</taxon>
        <taxon>Fungi incertae sedis</taxon>
        <taxon>Mucoromycota</taxon>
        <taxon>Glomeromycotina</taxon>
        <taxon>Glomeromycetes</taxon>
        <taxon>Glomerales</taxon>
        <taxon>Glomeraceae</taxon>
        <taxon>Glomus</taxon>
    </lineage>
</organism>
<dbReference type="AlphaFoldDB" id="A0A397SRG8"/>
<sequence length="168" mass="20127">IINFPKIQFLKTIVYLKLRSKKVYDDIPNNIINETVDEAVKNFNSKDNLKLNFPKIQFLKTIAYLKLRSKKVYDDISNNIIDETVDEAVKNFNSKDNNAKLKFKTRKDLKYTIIIRAQNFSKKNWNQFYILYLFSSFIRTSRKKPYNLMEESKDLRALHFKNKRKNNS</sequence>
<dbReference type="EMBL" id="QKYT01000435">
    <property type="protein sequence ID" value="RIA85264.1"/>
    <property type="molecule type" value="Genomic_DNA"/>
</dbReference>
<feature type="non-terminal residue" evidence="1">
    <location>
        <position position="1"/>
    </location>
</feature>
<evidence type="ECO:0000313" key="1">
    <source>
        <dbReference type="EMBL" id="RIA85264.1"/>
    </source>
</evidence>
<reference evidence="1 2" key="1">
    <citation type="submission" date="2018-06" db="EMBL/GenBank/DDBJ databases">
        <title>Comparative genomics reveals the genomic features of Rhizophagus irregularis, R. cerebriforme, R. diaphanum and Gigaspora rosea, and their symbiotic lifestyle signature.</title>
        <authorList>
            <person name="Morin E."/>
            <person name="San Clemente H."/>
            <person name="Chen E.C.H."/>
            <person name="De La Providencia I."/>
            <person name="Hainaut M."/>
            <person name="Kuo A."/>
            <person name="Kohler A."/>
            <person name="Murat C."/>
            <person name="Tang N."/>
            <person name="Roy S."/>
            <person name="Loubradou J."/>
            <person name="Henrissat B."/>
            <person name="Grigoriev I.V."/>
            <person name="Corradi N."/>
            <person name="Roux C."/>
            <person name="Martin F.M."/>
        </authorList>
    </citation>
    <scope>NUCLEOTIDE SEQUENCE [LARGE SCALE GENOMIC DNA]</scope>
    <source>
        <strain evidence="1 2">DAOM 227022</strain>
    </source>
</reference>